<accession>K5ZI64</accession>
<dbReference type="Proteomes" id="UP000006330">
    <property type="component" value="Unassembled WGS sequence"/>
</dbReference>
<dbReference type="HOGENOM" id="CLU_2618821_0_0_10"/>
<evidence type="ECO:0000313" key="2">
    <source>
        <dbReference type="Proteomes" id="UP000006330"/>
    </source>
</evidence>
<gene>
    <name evidence="1" type="ORF">HMPREF1076_02336</name>
</gene>
<dbReference type="AlphaFoldDB" id="K5ZI64"/>
<sequence>MPRTIGRKWNTPDSETPGLKNKIPIDWCPIPYRHKPKIKHQINRYIFYNFIIRNILSVAPALPFTNCPALSPAASSTS</sequence>
<protein>
    <submittedName>
        <fullName evidence="1">Uncharacterized protein</fullName>
    </submittedName>
</protein>
<comment type="caution">
    <text evidence="1">The sequence shown here is derived from an EMBL/GenBank/DDBJ whole genome shotgun (WGS) entry which is preliminary data.</text>
</comment>
<name>K5ZI64_9BACT</name>
<proteinExistence type="predicted"/>
<dbReference type="EMBL" id="AGZO01000016">
    <property type="protein sequence ID" value="EKN15394.1"/>
    <property type="molecule type" value="Genomic_DNA"/>
</dbReference>
<evidence type="ECO:0000313" key="1">
    <source>
        <dbReference type="EMBL" id="EKN15394.1"/>
    </source>
</evidence>
<reference evidence="1 2" key="1">
    <citation type="submission" date="2012-02" db="EMBL/GenBank/DDBJ databases">
        <title>The Genome Sequence of Parabacteroides goldsteinii CL02T12C30.</title>
        <authorList>
            <consortium name="The Broad Institute Genome Sequencing Platform"/>
            <person name="Earl A."/>
            <person name="Ward D."/>
            <person name="Feldgarden M."/>
            <person name="Gevers D."/>
            <person name="Zitomersky N.L."/>
            <person name="Coyne M.J."/>
            <person name="Comstock L.E."/>
            <person name="Young S.K."/>
            <person name="Zeng Q."/>
            <person name="Gargeya S."/>
            <person name="Fitzgerald M."/>
            <person name="Haas B."/>
            <person name="Abouelleil A."/>
            <person name="Alvarado L."/>
            <person name="Arachchi H.M."/>
            <person name="Berlin A."/>
            <person name="Chapman S.B."/>
            <person name="Gearin G."/>
            <person name="Goldberg J."/>
            <person name="Griggs A."/>
            <person name="Gujja S."/>
            <person name="Hansen M."/>
            <person name="Heiman D."/>
            <person name="Howarth C."/>
            <person name="Larimer J."/>
            <person name="Lui A."/>
            <person name="MacDonald P.J.P."/>
            <person name="McCowen C."/>
            <person name="Montmayeur A."/>
            <person name="Murphy C."/>
            <person name="Neiman D."/>
            <person name="Pearson M."/>
            <person name="Priest M."/>
            <person name="Roberts A."/>
            <person name="Saif S."/>
            <person name="Shea T."/>
            <person name="Sisk P."/>
            <person name="Stolte C."/>
            <person name="Sykes S."/>
            <person name="Wortman J."/>
            <person name="Nusbaum C."/>
            <person name="Birren B."/>
        </authorList>
    </citation>
    <scope>NUCLEOTIDE SEQUENCE [LARGE SCALE GENOMIC DNA]</scope>
    <source>
        <strain evidence="1 2">CL02T12C30</strain>
    </source>
</reference>
<organism evidence="1 2">
    <name type="scientific">Parabacteroides goldsteinii CL02T12C30</name>
    <dbReference type="NCBI Taxonomy" id="999418"/>
    <lineage>
        <taxon>Bacteria</taxon>
        <taxon>Pseudomonadati</taxon>
        <taxon>Bacteroidota</taxon>
        <taxon>Bacteroidia</taxon>
        <taxon>Bacteroidales</taxon>
        <taxon>Tannerellaceae</taxon>
        <taxon>Parabacteroides</taxon>
    </lineage>
</organism>